<dbReference type="PROSITE" id="PS51464">
    <property type="entry name" value="SIS"/>
    <property type="match status" value="1"/>
</dbReference>
<dbReference type="NCBIfam" id="NF003915">
    <property type="entry name" value="PRK05441.1"/>
    <property type="match status" value="1"/>
</dbReference>
<dbReference type="Gene3D" id="3.40.50.10490">
    <property type="entry name" value="Glucose-6-phosphate isomerase like protein, domain 1"/>
    <property type="match status" value="1"/>
</dbReference>
<comment type="caution">
    <text evidence="5">The sequence shown here is derived from an EMBL/GenBank/DDBJ whole genome shotgun (WGS) entry which is preliminary data.</text>
</comment>
<dbReference type="CDD" id="cd05007">
    <property type="entry name" value="SIS_Etherase"/>
    <property type="match status" value="1"/>
</dbReference>
<dbReference type="RefSeq" id="WP_380506784.1">
    <property type="nucleotide sequence ID" value="NZ_JBHEZX010000004.1"/>
</dbReference>
<protein>
    <submittedName>
        <fullName evidence="5">N-acetylmuramic acid 6-phosphate etherase</fullName>
    </submittedName>
</protein>
<keyword evidence="2" id="KW-0119">Carbohydrate metabolism</keyword>
<dbReference type="InterPro" id="IPR001347">
    <property type="entry name" value="SIS_dom"/>
</dbReference>
<dbReference type="PROSITE" id="PS01272">
    <property type="entry name" value="GCKR"/>
    <property type="match status" value="1"/>
</dbReference>
<reference evidence="5 6" key="1">
    <citation type="submission" date="2024-09" db="EMBL/GenBank/DDBJ databases">
        <authorList>
            <person name="Lee S.D."/>
        </authorList>
    </citation>
    <scope>NUCLEOTIDE SEQUENCE [LARGE SCALE GENOMIC DNA]</scope>
    <source>
        <strain evidence="5 6">N1-1</strain>
    </source>
</reference>
<evidence type="ECO:0000313" key="5">
    <source>
        <dbReference type="EMBL" id="MFC1409994.1"/>
    </source>
</evidence>
<keyword evidence="1" id="KW-0456">Lyase</keyword>
<feature type="region of interest" description="Disordered" evidence="3">
    <location>
        <begin position="1"/>
        <end position="23"/>
    </location>
</feature>
<evidence type="ECO:0000313" key="6">
    <source>
        <dbReference type="Proteomes" id="UP001592582"/>
    </source>
</evidence>
<dbReference type="InterPro" id="IPR005488">
    <property type="entry name" value="Etherase_MurQ"/>
</dbReference>
<proteinExistence type="predicted"/>
<dbReference type="InterPro" id="IPR046348">
    <property type="entry name" value="SIS_dom_sf"/>
</dbReference>
<evidence type="ECO:0000256" key="1">
    <source>
        <dbReference type="ARBA" id="ARBA00023239"/>
    </source>
</evidence>
<dbReference type="EMBL" id="JBHEZX010000004">
    <property type="protein sequence ID" value="MFC1409994.1"/>
    <property type="molecule type" value="Genomic_DNA"/>
</dbReference>
<name>A0ABV6V8E2_9ACTN</name>
<dbReference type="SUPFAM" id="SSF53697">
    <property type="entry name" value="SIS domain"/>
    <property type="match status" value="1"/>
</dbReference>
<accession>A0ABV6V8E2</accession>
<evidence type="ECO:0000259" key="4">
    <source>
        <dbReference type="PROSITE" id="PS51464"/>
    </source>
</evidence>
<feature type="domain" description="SIS" evidence="4">
    <location>
        <begin position="67"/>
        <end position="230"/>
    </location>
</feature>
<gene>
    <name evidence="5" type="ORF">ACEZDG_11990</name>
</gene>
<evidence type="ECO:0000256" key="2">
    <source>
        <dbReference type="ARBA" id="ARBA00023277"/>
    </source>
</evidence>
<organism evidence="5 6">
    <name type="scientific">Streptacidiphilus alkalitolerans</name>
    <dbReference type="NCBI Taxonomy" id="3342712"/>
    <lineage>
        <taxon>Bacteria</taxon>
        <taxon>Bacillati</taxon>
        <taxon>Actinomycetota</taxon>
        <taxon>Actinomycetes</taxon>
        <taxon>Kitasatosporales</taxon>
        <taxon>Streptomycetaceae</taxon>
        <taxon>Streptacidiphilus</taxon>
    </lineage>
</organism>
<dbReference type="Proteomes" id="UP001592582">
    <property type="component" value="Unassembled WGS sequence"/>
</dbReference>
<keyword evidence="6" id="KW-1185">Reference proteome</keyword>
<dbReference type="InterPro" id="IPR005486">
    <property type="entry name" value="Glucokinase_regulatory_CS"/>
</dbReference>
<dbReference type="PANTHER" id="PTHR10088:SF4">
    <property type="entry name" value="GLUCOKINASE REGULATORY PROTEIN"/>
    <property type="match status" value="1"/>
</dbReference>
<dbReference type="InterPro" id="IPR040190">
    <property type="entry name" value="MURQ/GCKR"/>
</dbReference>
<sequence>MTGNHNVHPAISRTGPLPPTEQRNAASYHLDTLDALGVVELMNREEQRALDAVGEAAGQLATVAQRVADCVQAGGRVVLLGAGTSGRLALQEVAELPPTFGLAPEIFHVLAAGSAAMGPAVITNTEDDTEAAPTALAAQGIGPADVVIGLAASGTTPFVRSGIKAATQLGSWTCGIANNPGTPLLTDGGYGVLLDTGPEVLTGSTRLKAGTAQKLALNRITTAAMVVDGRVIENHMLDVTGSNAKLRLRALRIVSDITGWDDTRVRTTLERNAWSVRAALKGAGRAG</sequence>
<dbReference type="Gene3D" id="1.10.8.1080">
    <property type="match status" value="1"/>
</dbReference>
<evidence type="ECO:0000256" key="3">
    <source>
        <dbReference type="SAM" id="MobiDB-lite"/>
    </source>
</evidence>
<dbReference type="PANTHER" id="PTHR10088">
    <property type="entry name" value="GLUCOKINASE REGULATORY PROTEIN"/>
    <property type="match status" value="1"/>
</dbReference>
<dbReference type="Pfam" id="PF22645">
    <property type="entry name" value="GKRP_SIS_N"/>
    <property type="match status" value="1"/>
</dbReference>